<evidence type="ECO:0000256" key="2">
    <source>
        <dbReference type="ARBA" id="ARBA00006012"/>
    </source>
</evidence>
<feature type="transmembrane region" description="Helical" evidence="9">
    <location>
        <begin position="1195"/>
        <end position="1221"/>
    </location>
</feature>
<dbReference type="SMART" id="SM00382">
    <property type="entry name" value="AAA"/>
    <property type="match status" value="2"/>
</dbReference>
<evidence type="ECO:0000256" key="9">
    <source>
        <dbReference type="SAM" id="Phobius"/>
    </source>
</evidence>
<reference evidence="11 12" key="1">
    <citation type="submission" date="2018-09" db="EMBL/GenBank/DDBJ databases">
        <title>Genomic investigation of the strawberry pathogen Phytophthora fragariae indicates pathogenicity is determined by transcriptional variation in three key races.</title>
        <authorList>
            <person name="Adams T.M."/>
            <person name="Armitage A.D."/>
            <person name="Sobczyk M.K."/>
            <person name="Bates H.J."/>
            <person name="Dunwell J.M."/>
            <person name="Nellist C.F."/>
            <person name="Harrison R.J."/>
        </authorList>
    </citation>
    <scope>NUCLEOTIDE SEQUENCE [LARGE SCALE GENOMIC DNA]</scope>
    <source>
        <strain evidence="11 12">SCRP249</strain>
    </source>
</reference>
<keyword evidence="4 9" id="KW-0812">Transmembrane</keyword>
<dbReference type="Pfam" id="PF19055">
    <property type="entry name" value="ABC2_membrane_7"/>
    <property type="match status" value="1"/>
</dbReference>
<evidence type="ECO:0000256" key="3">
    <source>
        <dbReference type="ARBA" id="ARBA00022448"/>
    </source>
</evidence>
<keyword evidence="5" id="KW-0547">Nucleotide-binding</keyword>
<dbReference type="GO" id="GO:0016887">
    <property type="term" value="F:ATP hydrolysis activity"/>
    <property type="evidence" value="ECO:0007669"/>
    <property type="project" value="InterPro"/>
</dbReference>
<name>A0A6A3NX73_9STRA</name>
<protein>
    <submittedName>
        <fullName evidence="11">ABC transporter G family member 36</fullName>
    </submittedName>
</protein>
<feature type="transmembrane region" description="Helical" evidence="9">
    <location>
        <begin position="1228"/>
        <end position="1254"/>
    </location>
</feature>
<dbReference type="Proteomes" id="UP000429607">
    <property type="component" value="Unassembled WGS sequence"/>
</dbReference>
<feature type="domain" description="ABC transporter" evidence="10">
    <location>
        <begin position="72"/>
        <end position="342"/>
    </location>
</feature>
<dbReference type="GO" id="GO:0016020">
    <property type="term" value="C:membrane"/>
    <property type="evidence" value="ECO:0007669"/>
    <property type="project" value="UniProtKB-SubCell"/>
</dbReference>
<gene>
    <name evidence="11" type="ORF">PR001_g2699</name>
</gene>
<dbReference type="InterPro" id="IPR003593">
    <property type="entry name" value="AAA+_ATPase"/>
</dbReference>
<evidence type="ECO:0000256" key="8">
    <source>
        <dbReference type="ARBA" id="ARBA00023136"/>
    </source>
</evidence>
<dbReference type="InterPro" id="IPR027417">
    <property type="entry name" value="P-loop_NTPase"/>
</dbReference>
<evidence type="ECO:0000256" key="1">
    <source>
        <dbReference type="ARBA" id="ARBA00004141"/>
    </source>
</evidence>
<feature type="transmembrane region" description="Helical" evidence="9">
    <location>
        <begin position="582"/>
        <end position="603"/>
    </location>
</feature>
<feature type="transmembrane region" description="Helical" evidence="9">
    <location>
        <begin position="1129"/>
        <end position="1149"/>
    </location>
</feature>
<comment type="similarity">
    <text evidence="2">Belongs to the ABC transporter superfamily. ABCG family. PDR (TC 3.A.1.205) subfamily.</text>
</comment>
<dbReference type="Pfam" id="PF00005">
    <property type="entry name" value="ABC_tran"/>
    <property type="match status" value="2"/>
</dbReference>
<feature type="transmembrane region" description="Helical" evidence="9">
    <location>
        <begin position="441"/>
        <end position="459"/>
    </location>
</feature>
<accession>A0A6A3NX73</accession>
<feature type="transmembrane region" description="Helical" evidence="9">
    <location>
        <begin position="610"/>
        <end position="628"/>
    </location>
</feature>
<evidence type="ECO:0000256" key="5">
    <source>
        <dbReference type="ARBA" id="ARBA00022741"/>
    </source>
</evidence>
<dbReference type="InterPro" id="IPR010929">
    <property type="entry name" value="PDR_CDR_ABC"/>
</dbReference>
<dbReference type="EMBL" id="QXFV01000094">
    <property type="protein sequence ID" value="KAE9050104.1"/>
    <property type="molecule type" value="Genomic_DNA"/>
</dbReference>
<dbReference type="FunFam" id="3.40.50.300:FF:000289">
    <property type="entry name" value="ABC transporter G family member 31"/>
    <property type="match status" value="1"/>
</dbReference>
<evidence type="ECO:0000256" key="7">
    <source>
        <dbReference type="ARBA" id="ARBA00022989"/>
    </source>
</evidence>
<dbReference type="GO" id="GO:0005524">
    <property type="term" value="F:ATP binding"/>
    <property type="evidence" value="ECO:0007669"/>
    <property type="project" value="UniProtKB-KW"/>
</dbReference>
<dbReference type="InterPro" id="IPR034003">
    <property type="entry name" value="ABCG_PDR_2"/>
</dbReference>
<dbReference type="Pfam" id="PF01061">
    <property type="entry name" value="ABC2_membrane"/>
    <property type="match status" value="2"/>
</dbReference>
<evidence type="ECO:0000256" key="4">
    <source>
        <dbReference type="ARBA" id="ARBA00022692"/>
    </source>
</evidence>
<dbReference type="InterPro" id="IPR003439">
    <property type="entry name" value="ABC_transporter-like_ATP-bd"/>
</dbReference>
<proteinExistence type="inferred from homology"/>
<dbReference type="Pfam" id="PF06422">
    <property type="entry name" value="PDR_CDR"/>
    <property type="match status" value="1"/>
</dbReference>
<feature type="transmembrane region" description="Helical" evidence="9">
    <location>
        <begin position="525"/>
        <end position="545"/>
    </location>
</feature>
<feature type="domain" description="ABC transporter" evidence="10">
    <location>
        <begin position="759"/>
        <end position="1001"/>
    </location>
</feature>
<evidence type="ECO:0000313" key="12">
    <source>
        <dbReference type="Proteomes" id="UP000429607"/>
    </source>
</evidence>
<evidence type="ECO:0000313" key="11">
    <source>
        <dbReference type="EMBL" id="KAE9050104.1"/>
    </source>
</evidence>
<sequence>MDPFKPDDTSAKTLLANGSQAFNDHVAAKLRAALGRPLPQMEVRVKGLSVSAAVVVGRHEDGRELPTLTHTIKKAALKLSAQKHVVHKTILRSFSGVFEPGTITLVLGQPSSGKSSLMKMLSGRFPLDKSVAVDGDITYNGVPQRELGGRLPQFVTYVDQHDVHFPTLTVKETLEFAHAFTGGELLRRGDELLTRGSAEENLEALHTVQTLFQHYPDIVIEQLGLQNCQDTIIGNGMLRGVSGGERKRVTTGEMEFGMKYMTLMDEISTGLDSATAFDIISTQRSIAKTLGKTVVISLLQPSPEIFALFDSVLILNAGEVMYHGPVDQALPYFESLGFRCPPHRDTADFLLDLGTNQQVKYQDALPIGFTKHPRWPSEFAQIFQESRIFRDTLARLDEPLRPDLLDNVKTHMEPMPEFHQSFQENTLTVLKRQMMVMLRNIAFIRGRGFMVVLIGLLYGSTFYQLDATSAQVVMGVLFQSVLFLGLGQAAQIPTYCDARPIFYKQRGSNFLRTPTYVLANSVSQIPWALAETIVFGSLVYWMCGLKSSVKAFVVFEILLFLTILAFAAWFFFLAAISPNLHIAKPLSMVSILFFVVFAGFVVPKSEMPDYFIWIYWIDPIAWCLRGIAVNQYRSNEFDVCVYDGFDYCTKYQMKMGEYFLSLYDVPSDKSWVWLAVVFLLATYVIFLVFGVLVLEYKRYESPEHITLTAENEEPVATDAYALATTPTSGRKTPAMGAQTDETVTLNVKATTKKFEPVVIAFQDLWYSVADPHDPKESLTLLKGISGYAMPGSITALMGSTGAGKTTLMDVIAGRKTGGTIQGKIMLNGYEASDLAIRRCTGYCEQMDIHSDASTIREALVFSAFLRQDSSVPDSQKYDSVEECLELLDLQSVADEIVRGSPTERMKRLTIGVELAADPRVLFLDEPTSGLDARSAKLIMDGVRKVADTGRTIVCTIHQPSTEVFMLFDKLLLLKRGGQTVYFGDLGKRARKMVDYFEAIPGVPRLPEGYNPATWMLECIGAGVNHLNDNPVDFVEVFNSSGSKREIDAQLASEGVSVPVPGSTELVFAKKRAASSWTQMTALVGRFMNLYWRTPSYNLTRFAIAPLLGLLFGLIYVSVSYTSYQGVNAGVGMVFMTTLFNGVVAFNSVLPITSQDREAFYRERAAQTYNSLWYFVGSTVAEVPYVFGSMLLYTVIFYWLVGFTGFGTAVLYWINTSFLVLLQTYLGQLLVYALPSVEVAALLGVMLNSILFLFMGFNPPASAIPSGYKWLYTITPQRYSLSIVAALVFSKCDDLPTYDTQTQQYLNVNGDLGCHPMTNPPVAIDHITIKEYVESVFEYKHDEIWRNFGIVIAFIVGIRLLALLSLRFINHQKR</sequence>
<dbReference type="GO" id="GO:0140359">
    <property type="term" value="F:ABC-type transporter activity"/>
    <property type="evidence" value="ECO:0007669"/>
    <property type="project" value="InterPro"/>
</dbReference>
<dbReference type="CDD" id="cd03232">
    <property type="entry name" value="ABCG_PDR_domain2"/>
    <property type="match status" value="1"/>
</dbReference>
<dbReference type="FunFam" id="3.40.50.300:FF:000528">
    <property type="entry name" value="ABC transporter G family member 31"/>
    <property type="match status" value="1"/>
</dbReference>
<dbReference type="SUPFAM" id="SSF52540">
    <property type="entry name" value="P-loop containing nucleoside triphosphate hydrolases"/>
    <property type="match status" value="2"/>
</dbReference>
<comment type="caution">
    <text evidence="11">The sequence shown here is derived from an EMBL/GenBank/DDBJ whole genome shotgun (WGS) entry which is preliminary data.</text>
</comment>
<evidence type="ECO:0000259" key="10">
    <source>
        <dbReference type="PROSITE" id="PS50893"/>
    </source>
</evidence>
<organism evidence="11 12">
    <name type="scientific">Phytophthora rubi</name>
    <dbReference type="NCBI Taxonomy" id="129364"/>
    <lineage>
        <taxon>Eukaryota</taxon>
        <taxon>Sar</taxon>
        <taxon>Stramenopiles</taxon>
        <taxon>Oomycota</taxon>
        <taxon>Peronosporomycetes</taxon>
        <taxon>Peronosporales</taxon>
        <taxon>Peronosporaceae</taxon>
        <taxon>Phytophthora</taxon>
    </lineage>
</organism>
<feature type="transmembrane region" description="Helical" evidence="9">
    <location>
        <begin position="671"/>
        <end position="694"/>
    </location>
</feature>
<feature type="transmembrane region" description="Helical" evidence="9">
    <location>
        <begin position="552"/>
        <end position="576"/>
    </location>
</feature>
<keyword evidence="8 9" id="KW-0472">Membrane</keyword>
<keyword evidence="3" id="KW-0813">Transport</keyword>
<keyword evidence="7 9" id="KW-1133">Transmembrane helix</keyword>
<dbReference type="Gene3D" id="3.40.50.300">
    <property type="entry name" value="P-loop containing nucleotide triphosphate hydrolases"/>
    <property type="match status" value="2"/>
</dbReference>
<keyword evidence="6" id="KW-0067">ATP-binding</keyword>
<dbReference type="PROSITE" id="PS50893">
    <property type="entry name" value="ABC_TRANSPORTER_2"/>
    <property type="match status" value="2"/>
</dbReference>
<dbReference type="InterPro" id="IPR013525">
    <property type="entry name" value="ABC2_TM"/>
</dbReference>
<feature type="transmembrane region" description="Helical" evidence="9">
    <location>
        <begin position="1101"/>
        <end position="1123"/>
    </location>
</feature>
<dbReference type="InterPro" id="IPR043926">
    <property type="entry name" value="ABCG_dom"/>
</dbReference>
<feature type="transmembrane region" description="Helical" evidence="9">
    <location>
        <begin position="1170"/>
        <end position="1189"/>
    </location>
</feature>
<evidence type="ECO:0000256" key="6">
    <source>
        <dbReference type="ARBA" id="ARBA00022840"/>
    </source>
</evidence>
<dbReference type="PANTHER" id="PTHR19241">
    <property type="entry name" value="ATP-BINDING CASSETTE TRANSPORTER"/>
    <property type="match status" value="1"/>
</dbReference>
<feature type="transmembrane region" description="Helical" evidence="9">
    <location>
        <begin position="1347"/>
        <end position="1368"/>
    </location>
</feature>
<comment type="subcellular location">
    <subcellularLocation>
        <location evidence="1">Membrane</location>
        <topology evidence="1">Multi-pass membrane protein</topology>
    </subcellularLocation>
</comment>